<dbReference type="Proteomes" id="UP001472677">
    <property type="component" value="Unassembled WGS sequence"/>
</dbReference>
<evidence type="ECO:0000313" key="2">
    <source>
        <dbReference type="Proteomes" id="UP001472677"/>
    </source>
</evidence>
<gene>
    <name evidence="1" type="ORF">V6N12_074414</name>
</gene>
<keyword evidence="2" id="KW-1185">Reference proteome</keyword>
<evidence type="ECO:0000313" key="1">
    <source>
        <dbReference type="EMBL" id="KAK8507849.1"/>
    </source>
</evidence>
<dbReference type="EMBL" id="JBBPBM010000105">
    <property type="protein sequence ID" value="KAK8507849.1"/>
    <property type="molecule type" value="Genomic_DNA"/>
</dbReference>
<comment type="caution">
    <text evidence="1">The sequence shown here is derived from an EMBL/GenBank/DDBJ whole genome shotgun (WGS) entry which is preliminary data.</text>
</comment>
<sequence>MVWIMLVRISFLFFSSHFTGSNLATGSGTGKSIHFHLPSLSHCMVPLIPNSGPHPTMDVPMDPIGEDNPLEPIEGSKHQRVLSSASGVSKSTDSNDGSPISSAGLVLQASRLQ</sequence>
<reference evidence="1 2" key="1">
    <citation type="journal article" date="2024" name="G3 (Bethesda)">
        <title>Genome assembly of Hibiscus sabdariffa L. provides insights into metabolisms of medicinal natural products.</title>
        <authorList>
            <person name="Kim T."/>
        </authorList>
    </citation>
    <scope>NUCLEOTIDE SEQUENCE [LARGE SCALE GENOMIC DNA]</scope>
    <source>
        <strain evidence="1">TK-2024</strain>
        <tissue evidence="1">Old leaves</tissue>
    </source>
</reference>
<accession>A0ABR2BLR7</accession>
<proteinExistence type="predicted"/>
<organism evidence="1 2">
    <name type="scientific">Hibiscus sabdariffa</name>
    <name type="common">roselle</name>
    <dbReference type="NCBI Taxonomy" id="183260"/>
    <lineage>
        <taxon>Eukaryota</taxon>
        <taxon>Viridiplantae</taxon>
        <taxon>Streptophyta</taxon>
        <taxon>Embryophyta</taxon>
        <taxon>Tracheophyta</taxon>
        <taxon>Spermatophyta</taxon>
        <taxon>Magnoliopsida</taxon>
        <taxon>eudicotyledons</taxon>
        <taxon>Gunneridae</taxon>
        <taxon>Pentapetalae</taxon>
        <taxon>rosids</taxon>
        <taxon>malvids</taxon>
        <taxon>Malvales</taxon>
        <taxon>Malvaceae</taxon>
        <taxon>Malvoideae</taxon>
        <taxon>Hibiscus</taxon>
    </lineage>
</organism>
<protein>
    <submittedName>
        <fullName evidence="1">Uncharacterized protein</fullName>
    </submittedName>
</protein>
<name>A0ABR2BLR7_9ROSI</name>